<feature type="compositionally biased region" description="Polar residues" evidence="1">
    <location>
        <begin position="152"/>
        <end position="162"/>
    </location>
</feature>
<accession>A0A9P0FFK1</accession>
<evidence type="ECO:0000313" key="2">
    <source>
        <dbReference type="EMBL" id="CAH0551151.1"/>
    </source>
</evidence>
<proteinExistence type="predicted"/>
<gene>
    <name evidence="2" type="ORF">MELIAE_LOCUS3826</name>
</gene>
<dbReference type="OrthoDB" id="6781724at2759"/>
<feature type="region of interest" description="Disordered" evidence="1">
    <location>
        <begin position="143"/>
        <end position="162"/>
    </location>
</feature>
<sequence>MAPSDDKSESAVCKNPCKRCKNIPVTGGVVCINCGNSMHPSCAKKLTHVKFTNENSIICCERELDISFASATSNDENDSTVLTNMDSKDLEIKYLKKLNAQFQLSDQLLQYKKIPIAPSTGQKPNRINDATLKANTLVRSETKQPIDKRQHQNGGLINKTNQQPIKFTPKVVADAINKANLLQKPLNGDIVPQTSDSTKDSSDWKTINRKSHGRPKTVPIIGTAADSMSKLCPDTTVDQLTNFLCPKFPEVTCELLNSRNPRIYSSFKITIKKDQLENAMESSTWPAHTRVARFFHPRRQPQPLS</sequence>
<protein>
    <submittedName>
        <fullName evidence="2">Uncharacterized protein</fullName>
    </submittedName>
</protein>
<feature type="region of interest" description="Disordered" evidence="1">
    <location>
        <begin position="187"/>
        <end position="214"/>
    </location>
</feature>
<dbReference type="AlphaFoldDB" id="A0A9P0FFK1"/>
<reference evidence="2" key="1">
    <citation type="submission" date="2021-12" db="EMBL/GenBank/DDBJ databases">
        <authorList>
            <person name="King R."/>
        </authorList>
    </citation>
    <scope>NUCLEOTIDE SEQUENCE</scope>
</reference>
<organism evidence="2 3">
    <name type="scientific">Brassicogethes aeneus</name>
    <name type="common">Rape pollen beetle</name>
    <name type="synonym">Meligethes aeneus</name>
    <dbReference type="NCBI Taxonomy" id="1431903"/>
    <lineage>
        <taxon>Eukaryota</taxon>
        <taxon>Metazoa</taxon>
        <taxon>Ecdysozoa</taxon>
        <taxon>Arthropoda</taxon>
        <taxon>Hexapoda</taxon>
        <taxon>Insecta</taxon>
        <taxon>Pterygota</taxon>
        <taxon>Neoptera</taxon>
        <taxon>Endopterygota</taxon>
        <taxon>Coleoptera</taxon>
        <taxon>Polyphaga</taxon>
        <taxon>Cucujiformia</taxon>
        <taxon>Nitidulidae</taxon>
        <taxon>Meligethinae</taxon>
        <taxon>Brassicogethes</taxon>
    </lineage>
</organism>
<keyword evidence="3" id="KW-1185">Reference proteome</keyword>
<name>A0A9P0FFK1_BRAAE</name>
<dbReference type="Proteomes" id="UP001154078">
    <property type="component" value="Chromosome 2"/>
</dbReference>
<evidence type="ECO:0000313" key="3">
    <source>
        <dbReference type="Proteomes" id="UP001154078"/>
    </source>
</evidence>
<dbReference type="EMBL" id="OV121133">
    <property type="protein sequence ID" value="CAH0551151.1"/>
    <property type="molecule type" value="Genomic_DNA"/>
</dbReference>
<evidence type="ECO:0000256" key="1">
    <source>
        <dbReference type="SAM" id="MobiDB-lite"/>
    </source>
</evidence>